<accession>A0A8J1XWZ1</accession>
<proteinExistence type="predicted"/>
<dbReference type="SUPFAM" id="SSF48403">
    <property type="entry name" value="Ankyrin repeat"/>
    <property type="match status" value="1"/>
</dbReference>
<dbReference type="SMART" id="SM00248">
    <property type="entry name" value="ANK"/>
    <property type="match status" value="5"/>
</dbReference>
<evidence type="ECO:0000256" key="1">
    <source>
        <dbReference type="ARBA" id="ARBA00022737"/>
    </source>
</evidence>
<evidence type="ECO:0000313" key="4">
    <source>
        <dbReference type="EMBL" id="CAH1791802.1"/>
    </source>
</evidence>
<feature type="compositionally biased region" description="Basic and acidic residues" evidence="3">
    <location>
        <begin position="303"/>
        <end position="316"/>
    </location>
</feature>
<feature type="region of interest" description="Disordered" evidence="3">
    <location>
        <begin position="269"/>
        <end position="348"/>
    </location>
</feature>
<protein>
    <submittedName>
        <fullName evidence="4">Uncharacterized protein</fullName>
    </submittedName>
</protein>
<dbReference type="InterPro" id="IPR036770">
    <property type="entry name" value="Ankyrin_rpt-contain_sf"/>
</dbReference>
<dbReference type="OrthoDB" id="5406014at2759"/>
<dbReference type="PANTHER" id="PTHR24173">
    <property type="entry name" value="ANKYRIN REPEAT CONTAINING"/>
    <property type="match status" value="1"/>
</dbReference>
<dbReference type="PROSITE" id="PS50088">
    <property type="entry name" value="ANK_REPEAT"/>
    <property type="match status" value="3"/>
</dbReference>
<dbReference type="Proteomes" id="UP000749559">
    <property type="component" value="Unassembled WGS sequence"/>
</dbReference>
<comment type="caution">
    <text evidence="4">The sequence shown here is derived from an EMBL/GenBank/DDBJ whole genome shotgun (WGS) entry which is preliminary data.</text>
</comment>
<dbReference type="PROSITE" id="PS50297">
    <property type="entry name" value="ANK_REP_REGION"/>
    <property type="match status" value="1"/>
</dbReference>
<dbReference type="Gene3D" id="1.25.40.20">
    <property type="entry name" value="Ankyrin repeat-containing domain"/>
    <property type="match status" value="2"/>
</dbReference>
<dbReference type="PANTHER" id="PTHR24173:SF40">
    <property type="entry name" value="AGAP006757-PA"/>
    <property type="match status" value="1"/>
</dbReference>
<feature type="compositionally biased region" description="Polar residues" evidence="3">
    <location>
        <begin position="277"/>
        <end position="289"/>
    </location>
</feature>
<name>A0A8J1XWZ1_OWEFU</name>
<reference evidence="4" key="1">
    <citation type="submission" date="2022-03" db="EMBL/GenBank/DDBJ databases">
        <authorList>
            <person name="Martin C."/>
        </authorList>
    </citation>
    <scope>NUCLEOTIDE SEQUENCE</scope>
</reference>
<dbReference type="InterPro" id="IPR002110">
    <property type="entry name" value="Ankyrin_rpt"/>
</dbReference>
<keyword evidence="1" id="KW-0677">Repeat</keyword>
<evidence type="ECO:0000256" key="3">
    <source>
        <dbReference type="SAM" id="MobiDB-lite"/>
    </source>
</evidence>
<organism evidence="4 5">
    <name type="scientific">Owenia fusiformis</name>
    <name type="common">Polychaete worm</name>
    <dbReference type="NCBI Taxonomy" id="6347"/>
    <lineage>
        <taxon>Eukaryota</taxon>
        <taxon>Metazoa</taxon>
        <taxon>Spiralia</taxon>
        <taxon>Lophotrochozoa</taxon>
        <taxon>Annelida</taxon>
        <taxon>Polychaeta</taxon>
        <taxon>Sedentaria</taxon>
        <taxon>Canalipalpata</taxon>
        <taxon>Sabellida</taxon>
        <taxon>Oweniida</taxon>
        <taxon>Oweniidae</taxon>
        <taxon>Owenia</taxon>
    </lineage>
</organism>
<feature type="compositionally biased region" description="Low complexity" evidence="3">
    <location>
        <begin position="331"/>
        <end position="344"/>
    </location>
</feature>
<sequence length="484" mass="53581">MSNYSAGYTQSLASGGSALLDAINKGKVHLARFVLDASEHNVVNTRDIKGKTALMRVCYVKEEKTRCKAIELLIERGSDVNIQDDKGRTALSYAAELRCNDMIRLLVKNNVDPDLADDIGMTPLMYSAMIGNDTGTEILIKSFRRLGLNVDRENHDGLTALHIAAKEGHVECATILAQEGRACVSLRDGQHGRTAEEWARLQGCTTMEIQPFSIAGVAKYRQELAMKMNARPIDTEHIPQLRNTYDTNARKPKKNNISVEDLTQRLYNSGMMAGGNNPVNKQLSSLSHSRMNDKRGSLPSLELHGRQFKSSERLYKSQDNAPNSGHQNGQSPSPSLISPRLIFPETGNGHLQKRHLNTIAKGSNHLSPRESEGAITKDLTSTSTTMTELMEEDWERLDGFRENDNIDSVSVTSQKLLPGRVRHLSPDGKSGTTPNSAVTSFSSVQSTSKIMFEVDEDLSRYKTFSIGRDIYDSDEENMLLPQLG</sequence>
<dbReference type="Pfam" id="PF12796">
    <property type="entry name" value="Ank_2"/>
    <property type="match status" value="2"/>
</dbReference>
<keyword evidence="5" id="KW-1185">Reference proteome</keyword>
<evidence type="ECO:0000313" key="5">
    <source>
        <dbReference type="Proteomes" id="UP000749559"/>
    </source>
</evidence>
<evidence type="ECO:0000256" key="2">
    <source>
        <dbReference type="ARBA" id="ARBA00023043"/>
    </source>
</evidence>
<keyword evidence="2" id="KW-0040">ANK repeat</keyword>
<feature type="compositionally biased region" description="Polar residues" evidence="3">
    <location>
        <begin position="317"/>
        <end position="330"/>
    </location>
</feature>
<dbReference type="EMBL" id="CAIIXF020000008">
    <property type="protein sequence ID" value="CAH1791802.1"/>
    <property type="molecule type" value="Genomic_DNA"/>
</dbReference>
<gene>
    <name evidence="4" type="ORF">OFUS_LOCUS16847</name>
</gene>
<dbReference type="AlphaFoldDB" id="A0A8J1XWZ1"/>